<dbReference type="NCBIfam" id="TIGR03359">
    <property type="entry name" value="VI_chp_6"/>
    <property type="match status" value="1"/>
</dbReference>
<dbReference type="Proteomes" id="UP000249746">
    <property type="component" value="Unassembled WGS sequence"/>
</dbReference>
<gene>
    <name evidence="2" type="ORF">B6S12_06595</name>
</gene>
<dbReference type="InterPro" id="IPR000595">
    <property type="entry name" value="cNMP-bd_dom"/>
</dbReference>
<comment type="caution">
    <text evidence="2">The sequence shown here is derived from an EMBL/GenBank/DDBJ whole genome shotgun (WGS) entry which is preliminary data.</text>
</comment>
<dbReference type="AlphaFoldDB" id="A0A2W6MTP3"/>
<evidence type="ECO:0000313" key="2">
    <source>
        <dbReference type="EMBL" id="PZT47905.1"/>
    </source>
</evidence>
<evidence type="ECO:0000313" key="3">
    <source>
        <dbReference type="Proteomes" id="UP000249746"/>
    </source>
</evidence>
<dbReference type="OrthoDB" id="9763676at2"/>
<dbReference type="InterPro" id="IPR010272">
    <property type="entry name" value="T6SS_TssF"/>
</dbReference>
<feature type="domain" description="Cyclic nucleotide-binding" evidence="1">
    <location>
        <begin position="319"/>
        <end position="403"/>
    </location>
</feature>
<dbReference type="PANTHER" id="PTHR35370">
    <property type="entry name" value="CYTOPLASMIC PROTEIN-RELATED-RELATED"/>
    <property type="match status" value="1"/>
</dbReference>
<evidence type="ECO:0000259" key="1">
    <source>
        <dbReference type="PROSITE" id="PS50042"/>
    </source>
</evidence>
<dbReference type="Pfam" id="PF05947">
    <property type="entry name" value="T6SS_TssF"/>
    <property type="match status" value="1"/>
</dbReference>
<reference evidence="2 3" key="1">
    <citation type="submission" date="2017-03" db="EMBL/GenBank/DDBJ databases">
        <title>Genomic and clinical evidence uncovers the enterohepatic species Helicobacter valdiviensis as a potential human intestinal pathogen.</title>
        <authorList>
            <person name="Fresia P."/>
            <person name="Jara R."/>
            <person name="Sierra R."/>
            <person name="Ferres I."/>
            <person name="Greif G."/>
            <person name="Iraola G."/>
            <person name="Collado L."/>
        </authorList>
    </citation>
    <scope>NUCLEOTIDE SEQUENCE [LARGE SCALE GENOMIC DNA]</scope>
    <source>
        <strain evidence="2 3">WBE14</strain>
    </source>
</reference>
<dbReference type="RefSeq" id="WP_111230018.1">
    <property type="nucleotide sequence ID" value="NZ_NBIU01000018.1"/>
</dbReference>
<accession>A0A2W6MTP3</accession>
<sequence>MNKDDIFYFQKELTYLYETRELFIQKYPKLAPFLSHNSKDPDVERMIENLAILTAKIHQELDQNIPYIAQSLINIISPNYTNALPSLSMQEFQIDENSKEKHILIPKGSYIKSLPVNKCECIFKTVYDVFLYPLEIENVFLSSKKQYQTLNLNLKIHTNKDFNISELDLTQLNIYLGEDVYTSSTLLLYIHLYLRELKIISLDTNEEFKLSIYNIKPLGLLPNESTLSYNELGFEAFALLREYFFLPEKFNFISINGLEVLKECLGRNFSIEFKFDKHLPKNCILRKELFSLGVTPIINIFPKSAEPIINHHNQNGHRIFIDRNQPEAYEIVNVLQVKAHNSDTGRRMLKSYDNFERFEFLNENKNEFYSISNQTNSKGETFKEISFFSTNNQAETITIETLCCNKNLPLSLKLGDIQICDFKDVVTKNIKNPSPMRKYNTDGNLLWKLVSMLSFNYQTMLNKTSFFSVLESYSFLDDKENMEVYQLLKEAIVDIQGNSTYLVDEFITKKGTLTTIYLKDSKFYSLGEVYKLGLVISNFLASFASINSFCELKIKCLDSKETLYYPTSFGKKPIL</sequence>
<dbReference type="EMBL" id="NBIU01000018">
    <property type="protein sequence ID" value="PZT47905.1"/>
    <property type="molecule type" value="Genomic_DNA"/>
</dbReference>
<keyword evidence="3" id="KW-1185">Reference proteome</keyword>
<organism evidence="2 3">
    <name type="scientific">Helicobacter valdiviensis</name>
    <dbReference type="NCBI Taxonomy" id="1458358"/>
    <lineage>
        <taxon>Bacteria</taxon>
        <taxon>Pseudomonadati</taxon>
        <taxon>Campylobacterota</taxon>
        <taxon>Epsilonproteobacteria</taxon>
        <taxon>Campylobacterales</taxon>
        <taxon>Helicobacteraceae</taxon>
        <taxon>Helicobacter</taxon>
    </lineage>
</organism>
<dbReference type="PANTHER" id="PTHR35370:SF1">
    <property type="entry name" value="TYPE VI SECRETION SYSTEM COMPONENT TSSF1"/>
    <property type="match status" value="1"/>
</dbReference>
<name>A0A2W6MTP3_9HELI</name>
<dbReference type="PIRSF" id="PIRSF028304">
    <property type="entry name" value="UCP028304"/>
    <property type="match status" value="1"/>
</dbReference>
<protein>
    <submittedName>
        <fullName evidence="2">Type VI secretion protein</fullName>
    </submittedName>
</protein>
<proteinExistence type="predicted"/>
<dbReference type="PROSITE" id="PS50042">
    <property type="entry name" value="CNMP_BINDING_3"/>
    <property type="match status" value="1"/>
</dbReference>